<proteinExistence type="predicted"/>
<dbReference type="PROSITE" id="PS50003">
    <property type="entry name" value="PH_DOMAIN"/>
    <property type="match status" value="2"/>
</dbReference>
<feature type="compositionally biased region" description="Polar residues" evidence="1">
    <location>
        <begin position="346"/>
        <end position="365"/>
    </location>
</feature>
<protein>
    <recommendedName>
        <fullName evidence="2">PH domain-containing protein</fullName>
    </recommendedName>
</protein>
<feature type="compositionally biased region" description="Gly residues" evidence="1">
    <location>
        <begin position="498"/>
        <end position="515"/>
    </location>
</feature>
<evidence type="ECO:0000256" key="1">
    <source>
        <dbReference type="SAM" id="MobiDB-lite"/>
    </source>
</evidence>
<feature type="compositionally biased region" description="Polar residues" evidence="1">
    <location>
        <begin position="1"/>
        <end position="15"/>
    </location>
</feature>
<reference evidence="3 4" key="1">
    <citation type="submission" date="2019-05" db="EMBL/GenBank/DDBJ databases">
        <title>Emergence of the Ug99 lineage of the wheat stem rust pathogen through somatic hybridization.</title>
        <authorList>
            <person name="Li F."/>
            <person name="Upadhyaya N.M."/>
            <person name="Sperschneider J."/>
            <person name="Matny O."/>
            <person name="Nguyen-Phuc H."/>
            <person name="Mago R."/>
            <person name="Raley C."/>
            <person name="Miller M.E."/>
            <person name="Silverstein K.A.T."/>
            <person name="Henningsen E."/>
            <person name="Hirsch C.D."/>
            <person name="Visser B."/>
            <person name="Pretorius Z.A."/>
            <person name="Steffenson B.J."/>
            <person name="Schwessinger B."/>
            <person name="Dodds P.N."/>
            <person name="Figueroa M."/>
        </authorList>
    </citation>
    <scope>NUCLEOTIDE SEQUENCE [LARGE SCALE GENOMIC DNA]</scope>
    <source>
        <strain evidence="3">21-0</strain>
    </source>
</reference>
<feature type="domain" description="PH" evidence="2">
    <location>
        <begin position="428"/>
        <end position="557"/>
    </location>
</feature>
<dbReference type="InterPro" id="IPR051707">
    <property type="entry name" value="PI-Interact_SigTrans_Reg"/>
</dbReference>
<dbReference type="PANTHER" id="PTHR14336">
    <property type="entry name" value="TANDEM PH DOMAIN CONTAINING PROTEIN"/>
    <property type="match status" value="1"/>
</dbReference>
<accession>A0A5B0PNV2</accession>
<evidence type="ECO:0000259" key="2">
    <source>
        <dbReference type="PROSITE" id="PS50003"/>
    </source>
</evidence>
<name>A0A5B0PNV2_PUCGR</name>
<dbReference type="SMART" id="SM00233">
    <property type="entry name" value="PH"/>
    <property type="match status" value="2"/>
</dbReference>
<dbReference type="InterPro" id="IPR011993">
    <property type="entry name" value="PH-like_dom_sf"/>
</dbReference>
<dbReference type="InterPro" id="IPR001849">
    <property type="entry name" value="PH_domain"/>
</dbReference>
<feature type="region of interest" description="Disordered" evidence="1">
    <location>
        <begin position="497"/>
        <end position="521"/>
    </location>
</feature>
<dbReference type="FunFam" id="2.30.29.30:FF:000286">
    <property type="entry name" value="PH-protein kinase domain containing protein"/>
    <property type="match status" value="1"/>
</dbReference>
<dbReference type="EMBL" id="VSWC01000042">
    <property type="protein sequence ID" value="KAA1103347.1"/>
    <property type="molecule type" value="Genomic_DNA"/>
</dbReference>
<feature type="region of interest" description="Disordered" evidence="1">
    <location>
        <begin position="245"/>
        <end position="275"/>
    </location>
</feature>
<dbReference type="Gene3D" id="2.30.29.30">
    <property type="entry name" value="Pleckstrin-homology domain (PH domain)/Phosphotyrosine-binding domain (PTB)"/>
    <property type="match status" value="2"/>
</dbReference>
<feature type="region of interest" description="Disordered" evidence="1">
    <location>
        <begin position="1"/>
        <end position="22"/>
    </location>
</feature>
<gene>
    <name evidence="3" type="ORF">PGT21_015310</name>
</gene>
<feature type="compositionally biased region" description="Polar residues" evidence="1">
    <location>
        <begin position="250"/>
        <end position="261"/>
    </location>
</feature>
<dbReference type="Proteomes" id="UP000324748">
    <property type="component" value="Unassembled WGS sequence"/>
</dbReference>
<dbReference type="OrthoDB" id="2157866at2759"/>
<dbReference type="AlphaFoldDB" id="A0A5B0PNV2"/>
<organism evidence="3 4">
    <name type="scientific">Puccinia graminis f. sp. tritici</name>
    <dbReference type="NCBI Taxonomy" id="56615"/>
    <lineage>
        <taxon>Eukaryota</taxon>
        <taxon>Fungi</taxon>
        <taxon>Dikarya</taxon>
        <taxon>Basidiomycota</taxon>
        <taxon>Pucciniomycotina</taxon>
        <taxon>Pucciniomycetes</taxon>
        <taxon>Pucciniales</taxon>
        <taxon>Pucciniaceae</taxon>
        <taxon>Puccinia</taxon>
    </lineage>
</organism>
<feature type="domain" description="PH" evidence="2">
    <location>
        <begin position="109"/>
        <end position="204"/>
    </location>
</feature>
<dbReference type="SUPFAM" id="SSF50729">
    <property type="entry name" value="PH domain-like"/>
    <property type="match status" value="2"/>
</dbReference>
<feature type="region of interest" description="Disordered" evidence="1">
    <location>
        <begin position="318"/>
        <end position="382"/>
    </location>
</feature>
<evidence type="ECO:0000313" key="4">
    <source>
        <dbReference type="Proteomes" id="UP000324748"/>
    </source>
</evidence>
<comment type="caution">
    <text evidence="3">The sequence shown here is derived from an EMBL/GenBank/DDBJ whole genome shotgun (WGS) entry which is preliminary data.</text>
</comment>
<sequence>MTHTNSRPTTSTKKPLSNLIIPTTTLTTTTTTPTNQHQQQQQHQQQIDIQAINQTLSSPINSSFPLFATNPQPNSALQLDIESEDDEEEDPYQPSTSHYRQFGDIENEEILHSGYLLKKGERRKTWKRRWFVLRKTCLVYYKNEKEYCLLRIIPLTEIHTCAEVEVKQYDNTFGIVTPARTYYVRARSRTERNQWTSKVTAASLLLKSLENPQRPQPSAQKPSSNPATPSAITIINQPCYPTGLPPTPICSPNQTTTNPISIVQHGEPSSSSSAVSWASDHFNLCQPSKVEALDNTATITKASIRRGLSLSAQPFETAPYESPASYHHPPMPFRANLSSAGSSAGNHQQSSETSFATSQPSQVPQHSIPALMSSSEEDNEVDDTLLPTRRATCGPNTHDHLIHNPTDNLTIPVPILPERKVSLPEAGKTIIQGYLMKQGKRKNWRKRYFMLTSQKLIYSRTHMDVGGRHTRQIPIGRLLDAIEHESAPESPGILSGSVVGGGTTSTHSGGGGGPSGSSTHHEDHYFKIITSQRNYLLNAPTEDDEIRWISAIRCLLDSHRANLPRSFDGILDHPINP</sequence>
<dbReference type="Pfam" id="PF00169">
    <property type="entry name" value="PH"/>
    <property type="match status" value="2"/>
</dbReference>
<dbReference type="PANTHER" id="PTHR14336:SF8">
    <property type="entry name" value="PROTEIN OPY1"/>
    <property type="match status" value="1"/>
</dbReference>
<keyword evidence="4" id="KW-1185">Reference proteome</keyword>
<evidence type="ECO:0000313" key="3">
    <source>
        <dbReference type="EMBL" id="KAA1103347.1"/>
    </source>
</evidence>